<evidence type="ECO:0000313" key="1">
    <source>
        <dbReference type="EMBL" id="EEF27592.1"/>
    </source>
</evidence>
<proteinExistence type="predicted"/>
<reference evidence="2" key="1">
    <citation type="journal article" date="2010" name="Nat. Biotechnol.">
        <title>Draft genome sequence of the oilseed species Ricinus communis.</title>
        <authorList>
            <person name="Chan A.P."/>
            <person name="Crabtree J."/>
            <person name="Zhao Q."/>
            <person name="Lorenzi H."/>
            <person name="Orvis J."/>
            <person name="Puiu D."/>
            <person name="Melake-Berhan A."/>
            <person name="Jones K.M."/>
            <person name="Redman J."/>
            <person name="Chen G."/>
            <person name="Cahoon E.B."/>
            <person name="Gedil M."/>
            <person name="Stanke M."/>
            <person name="Haas B.J."/>
            <person name="Wortman J.R."/>
            <person name="Fraser-Liggett C.M."/>
            <person name="Ravel J."/>
            <person name="Rabinowicz P.D."/>
        </authorList>
    </citation>
    <scope>NUCLEOTIDE SEQUENCE [LARGE SCALE GENOMIC DNA]</scope>
    <source>
        <strain evidence="2">cv. Hale</strain>
    </source>
</reference>
<dbReference type="PANTHER" id="PTHR38225">
    <property type="entry name" value="PROTEIN, PUTATIVE-RELATED"/>
    <property type="match status" value="1"/>
</dbReference>
<dbReference type="PANTHER" id="PTHR38225:SF3">
    <property type="entry name" value="RX N-TERMINAL DOMAIN-CONTAINING PROTEIN"/>
    <property type="match status" value="1"/>
</dbReference>
<evidence type="ECO:0000313" key="2">
    <source>
        <dbReference type="Proteomes" id="UP000008311"/>
    </source>
</evidence>
<keyword evidence="2" id="KW-1185">Reference proteome</keyword>
<dbReference type="InParanoid" id="B9T973"/>
<protein>
    <submittedName>
        <fullName evidence="1">Uncharacterized protein</fullName>
    </submittedName>
</protein>
<organism evidence="1 2">
    <name type="scientific">Ricinus communis</name>
    <name type="common">Castor bean</name>
    <dbReference type="NCBI Taxonomy" id="3988"/>
    <lineage>
        <taxon>Eukaryota</taxon>
        <taxon>Viridiplantae</taxon>
        <taxon>Streptophyta</taxon>
        <taxon>Embryophyta</taxon>
        <taxon>Tracheophyta</taxon>
        <taxon>Spermatophyta</taxon>
        <taxon>Magnoliopsida</taxon>
        <taxon>eudicotyledons</taxon>
        <taxon>Gunneridae</taxon>
        <taxon>Pentapetalae</taxon>
        <taxon>rosids</taxon>
        <taxon>fabids</taxon>
        <taxon>Malpighiales</taxon>
        <taxon>Euphorbiaceae</taxon>
        <taxon>Acalyphoideae</taxon>
        <taxon>Acalypheae</taxon>
        <taxon>Ricinus</taxon>
    </lineage>
</organism>
<gene>
    <name evidence="1" type="ORF">RCOM_0110500</name>
</gene>
<accession>B9T973</accession>
<feature type="non-terminal residue" evidence="1">
    <location>
        <position position="66"/>
    </location>
</feature>
<dbReference type="EMBL" id="EQ975313">
    <property type="protein sequence ID" value="EEF27592.1"/>
    <property type="molecule type" value="Genomic_DNA"/>
</dbReference>
<dbReference type="AlphaFoldDB" id="B9T973"/>
<name>B9T973_RICCO</name>
<sequence>MGALRERMAEVRMKERLESCCSRTQNGWDYQCYGYDDKHKRSHMLGESLEILSSASGALAFVFLSG</sequence>
<dbReference type="Proteomes" id="UP000008311">
    <property type="component" value="Unassembled WGS sequence"/>
</dbReference>